<evidence type="ECO:0000313" key="8">
    <source>
        <dbReference type="EMBL" id="CAE0252082.1"/>
    </source>
</evidence>
<keyword evidence="4 6" id="KW-0949">S-adenosyl-L-methionine</keyword>
<evidence type="ECO:0000256" key="6">
    <source>
        <dbReference type="PROSITE-ProRule" id="PRU01023"/>
    </source>
</evidence>
<evidence type="ECO:0000259" key="7">
    <source>
        <dbReference type="PROSITE" id="PS51686"/>
    </source>
</evidence>
<dbReference type="InterPro" id="IPR049560">
    <property type="entry name" value="MeTrfase_RsmB-F_NOP2_cat"/>
</dbReference>
<dbReference type="AlphaFoldDB" id="A0A7S3DAV2"/>
<evidence type="ECO:0000256" key="5">
    <source>
        <dbReference type="ARBA" id="ARBA00022884"/>
    </source>
</evidence>
<name>A0A7S3DAV2_9EUKA</name>
<feature type="binding site" evidence="6">
    <location>
        <position position="194"/>
    </location>
    <ligand>
        <name>S-adenosyl-L-methionine</name>
        <dbReference type="ChEBI" id="CHEBI:59789"/>
    </ligand>
</feature>
<organism evidence="8">
    <name type="scientific">Palpitomonas bilix</name>
    <dbReference type="NCBI Taxonomy" id="652834"/>
    <lineage>
        <taxon>Eukaryota</taxon>
        <taxon>Eukaryota incertae sedis</taxon>
    </lineage>
</organism>
<dbReference type="GO" id="GO:0001510">
    <property type="term" value="P:RNA methylation"/>
    <property type="evidence" value="ECO:0007669"/>
    <property type="project" value="InterPro"/>
</dbReference>
<comment type="similarity">
    <text evidence="6">Belongs to the class I-like SAM-binding methyltransferase superfamily. RsmB/NOP family.</text>
</comment>
<dbReference type="EMBL" id="HBIB01021976">
    <property type="protein sequence ID" value="CAE0252082.1"/>
    <property type="molecule type" value="Transcribed_RNA"/>
</dbReference>
<evidence type="ECO:0000256" key="3">
    <source>
        <dbReference type="ARBA" id="ARBA00022679"/>
    </source>
</evidence>
<dbReference type="PANTHER" id="PTHR22807">
    <property type="entry name" value="NOP2 YEAST -RELATED NOL1/NOP2/FMU SUN DOMAIN-CONTAINING"/>
    <property type="match status" value="1"/>
</dbReference>
<reference evidence="8" key="1">
    <citation type="submission" date="2021-01" db="EMBL/GenBank/DDBJ databases">
        <authorList>
            <person name="Corre E."/>
            <person name="Pelletier E."/>
            <person name="Niang G."/>
            <person name="Scheremetjew M."/>
            <person name="Finn R."/>
            <person name="Kale V."/>
            <person name="Holt S."/>
            <person name="Cochrane G."/>
            <person name="Meng A."/>
            <person name="Brown T."/>
            <person name="Cohen L."/>
        </authorList>
    </citation>
    <scope>NUCLEOTIDE SEQUENCE</scope>
    <source>
        <strain evidence="8">NIES-2562</strain>
    </source>
</reference>
<dbReference type="SUPFAM" id="SSF53335">
    <property type="entry name" value="S-adenosyl-L-methionine-dependent methyltransferases"/>
    <property type="match status" value="1"/>
</dbReference>
<dbReference type="Gene3D" id="3.30.70.1170">
    <property type="entry name" value="Sun protein, domain 3"/>
    <property type="match status" value="1"/>
</dbReference>
<accession>A0A7S3DAV2</accession>
<dbReference type="PROSITE" id="PS51686">
    <property type="entry name" value="SAM_MT_RSMB_NOP"/>
    <property type="match status" value="1"/>
</dbReference>
<protein>
    <recommendedName>
        <fullName evidence="7">SAM-dependent MTase RsmB/NOP-type domain-containing protein</fullName>
    </recommendedName>
</protein>
<dbReference type="InterPro" id="IPR029063">
    <property type="entry name" value="SAM-dependent_MTases_sf"/>
</dbReference>
<dbReference type="Gene3D" id="3.40.50.150">
    <property type="entry name" value="Vaccinia Virus protein VP39"/>
    <property type="match status" value="1"/>
</dbReference>
<evidence type="ECO:0000256" key="1">
    <source>
        <dbReference type="ARBA" id="ARBA00022490"/>
    </source>
</evidence>
<sequence length="520" mass="57324">MGLPESFLNKFARLLPNQEFHYFKKALNTRPRLKAFRNHPLKDGSKTKGQPPFQSSIPWSGQGFFSETVSVGAGNIAHDSGVFYSQDASAQAVVGLFEREIAEKALEKGRTKQFLVLDACSSPGGKSTQLLDAIRKASRSVLVVADHDKGSRKKALGENIERWGYPNAIVVQSSLQNLAAQRSWANQFDVVLLDAPCSLESVLRRGQAVSWSDKRVEQAARVQGVLLESAYKLLAPQGLLLYSTCTFSPEENEAVVSEFVHNREDMELQDAAGKLKLTLRESGIECKEALENTKGKAEWAQGGDGRLELCARLWPTFLDELVGPTDGHFIAAMKSVVDDDCPAYSCPAPASFSEPTKAEVKVLRTFLDVSLSPAENLALQLYMRSCTLLCRRGHLYLAPFSADEGFPVDFSNVNITSMGMYLGHAGSCFVPSRWLLYSMDVISPLGAAAVDCEGLELKRESEIGRPRVSWWSENGARVIRTAQLDGIRSYWRVDNSYLLRGLPLVSGKPPRAKSRGKIRT</sequence>
<keyword evidence="3 6" id="KW-0808">Transferase</keyword>
<comment type="caution">
    <text evidence="6">Lacks conserved residue(s) required for the propagation of feature annotation.</text>
</comment>
<dbReference type="PRINTS" id="PR02008">
    <property type="entry name" value="RCMTFAMILY"/>
</dbReference>
<proteinExistence type="inferred from homology"/>
<dbReference type="GO" id="GO:0008173">
    <property type="term" value="F:RNA methyltransferase activity"/>
    <property type="evidence" value="ECO:0007669"/>
    <property type="project" value="InterPro"/>
</dbReference>
<dbReference type="Pfam" id="PF01189">
    <property type="entry name" value="Methyltr_RsmB-F"/>
    <property type="match status" value="1"/>
</dbReference>
<gene>
    <name evidence="8" type="ORF">PBIL07802_LOCUS14309</name>
</gene>
<feature type="domain" description="SAM-dependent MTase RsmB/NOP-type" evidence="7">
    <location>
        <begin position="116"/>
        <end position="336"/>
    </location>
</feature>
<evidence type="ECO:0000256" key="4">
    <source>
        <dbReference type="ARBA" id="ARBA00022691"/>
    </source>
</evidence>
<keyword evidence="2 6" id="KW-0489">Methyltransferase</keyword>
<dbReference type="GO" id="GO:0003723">
    <property type="term" value="F:RNA binding"/>
    <property type="evidence" value="ECO:0007669"/>
    <property type="project" value="UniProtKB-UniRule"/>
</dbReference>
<keyword evidence="5 6" id="KW-0694">RNA-binding</keyword>
<dbReference type="InterPro" id="IPR031341">
    <property type="entry name" value="Methyltr_RsmF_N"/>
</dbReference>
<feature type="active site" description="Nucleophile" evidence="6">
    <location>
        <position position="245"/>
    </location>
</feature>
<dbReference type="Pfam" id="PF17125">
    <property type="entry name" value="Methyltr_RsmF_N"/>
    <property type="match status" value="1"/>
</dbReference>
<dbReference type="PANTHER" id="PTHR22807:SF30">
    <property type="entry name" value="28S RRNA (CYTOSINE(4447)-C(5))-METHYLTRANSFERASE-RELATED"/>
    <property type="match status" value="1"/>
</dbReference>
<dbReference type="InterPro" id="IPR001678">
    <property type="entry name" value="MeTrfase_RsmB-F_NOP2_dom"/>
</dbReference>
<evidence type="ECO:0000256" key="2">
    <source>
        <dbReference type="ARBA" id="ARBA00022603"/>
    </source>
</evidence>
<keyword evidence="1" id="KW-0963">Cytoplasm</keyword>
<dbReference type="InterPro" id="IPR023267">
    <property type="entry name" value="RCMT"/>
</dbReference>